<dbReference type="PROSITE" id="PS50095">
    <property type="entry name" value="PLAT"/>
    <property type="match status" value="1"/>
</dbReference>
<dbReference type="InterPro" id="IPR042060">
    <property type="entry name" value="PLAT_polycystin1"/>
</dbReference>
<dbReference type="InterPro" id="IPR001304">
    <property type="entry name" value="C-type_lectin-like"/>
</dbReference>
<dbReference type="SMART" id="SM00034">
    <property type="entry name" value="CLECT"/>
    <property type="match status" value="1"/>
</dbReference>
<dbReference type="InterPro" id="IPR003915">
    <property type="entry name" value="PKD_2"/>
</dbReference>
<dbReference type="CDD" id="cd22831">
    <property type="entry name" value="Gal_Rha_Lectin_PKD1L2"/>
    <property type="match status" value="1"/>
</dbReference>
<evidence type="ECO:0000256" key="14">
    <source>
        <dbReference type="SAM" id="Phobius"/>
    </source>
</evidence>
<dbReference type="GO" id="GO:0016020">
    <property type="term" value="C:membrane"/>
    <property type="evidence" value="ECO:0007669"/>
    <property type="project" value="UniProtKB-SubCell"/>
</dbReference>
<dbReference type="InterPro" id="IPR043159">
    <property type="entry name" value="Lectin_gal-bd_sf"/>
</dbReference>
<feature type="transmembrane region" description="Helical" evidence="14">
    <location>
        <begin position="1680"/>
        <end position="1700"/>
    </location>
</feature>
<dbReference type="InterPro" id="IPR000922">
    <property type="entry name" value="Lectin_gal-bd_dom"/>
</dbReference>
<dbReference type="Pfam" id="PF20519">
    <property type="entry name" value="Polycystin_dom"/>
    <property type="match status" value="1"/>
</dbReference>
<dbReference type="FunFam" id="2.60.60.20:FF:000008">
    <property type="entry name" value="Polycystic kidney disease 1-like 2, isoform CRA_a"/>
    <property type="match status" value="1"/>
</dbReference>
<comment type="similarity">
    <text evidence="2">Belongs to the polycystin family.</text>
</comment>
<evidence type="ECO:0000256" key="9">
    <source>
        <dbReference type="ARBA" id="ARBA00023157"/>
    </source>
</evidence>
<dbReference type="FunCoup" id="A0A3P8WVV8">
    <property type="interactions" value="757"/>
</dbReference>
<dbReference type="InterPro" id="IPR001024">
    <property type="entry name" value="PLAT/LH2_dom"/>
</dbReference>
<dbReference type="Pfam" id="PF00059">
    <property type="entry name" value="Lectin_C"/>
    <property type="match status" value="1"/>
</dbReference>
<evidence type="ECO:0000259" key="18">
    <source>
        <dbReference type="PROSITE" id="PS50228"/>
    </source>
</evidence>
<keyword evidence="8 14" id="KW-0472">Membrane</keyword>
<feature type="transmembrane region" description="Helical" evidence="14">
    <location>
        <begin position="1866"/>
        <end position="1895"/>
    </location>
</feature>
<organism evidence="19 20">
    <name type="scientific">Cynoglossus semilaevis</name>
    <name type="common">Tongue sole</name>
    <dbReference type="NCBI Taxonomy" id="244447"/>
    <lineage>
        <taxon>Eukaryota</taxon>
        <taxon>Metazoa</taxon>
        <taxon>Chordata</taxon>
        <taxon>Craniata</taxon>
        <taxon>Vertebrata</taxon>
        <taxon>Euteleostomi</taxon>
        <taxon>Actinopterygii</taxon>
        <taxon>Neopterygii</taxon>
        <taxon>Teleostei</taxon>
        <taxon>Neoteleostei</taxon>
        <taxon>Acanthomorphata</taxon>
        <taxon>Carangaria</taxon>
        <taxon>Pleuronectiformes</taxon>
        <taxon>Pleuronectoidei</taxon>
        <taxon>Cynoglossidae</taxon>
        <taxon>Cynoglossinae</taxon>
        <taxon>Cynoglossus</taxon>
    </lineage>
</organism>
<dbReference type="Pfam" id="PF02140">
    <property type="entry name" value="SUEL_Lectin"/>
    <property type="match status" value="1"/>
</dbReference>
<feature type="region of interest" description="Disordered" evidence="13">
    <location>
        <begin position="1109"/>
        <end position="1138"/>
    </location>
</feature>
<keyword evidence="3 14" id="KW-0812">Transmembrane</keyword>
<dbReference type="InterPro" id="IPR046338">
    <property type="entry name" value="GAIN_dom_sf"/>
</dbReference>
<dbReference type="CDD" id="cd01752">
    <property type="entry name" value="PLAT_polycystin"/>
    <property type="match status" value="1"/>
</dbReference>
<keyword evidence="6" id="KW-0677">Repeat</keyword>
<keyword evidence="10" id="KW-0325">Glycoprotein</keyword>
<dbReference type="SUPFAM" id="SSF56436">
    <property type="entry name" value="C-type lectin-like"/>
    <property type="match status" value="1"/>
</dbReference>
<dbReference type="FunFam" id="1.10.287.70:FF:000086">
    <property type="entry name" value="Polycystic kidney disease 2"/>
    <property type="match status" value="1"/>
</dbReference>
<dbReference type="Gene3D" id="1.10.287.70">
    <property type="match status" value="1"/>
</dbReference>
<dbReference type="SMART" id="SM00308">
    <property type="entry name" value="LH2"/>
    <property type="match status" value="1"/>
</dbReference>
<dbReference type="InterPro" id="IPR000203">
    <property type="entry name" value="GPS"/>
</dbReference>
<dbReference type="InterPro" id="IPR016186">
    <property type="entry name" value="C-type_lectin-like/link_sf"/>
</dbReference>
<dbReference type="GeneTree" id="ENSGT00940000164905"/>
<dbReference type="InterPro" id="IPR046791">
    <property type="entry name" value="Polycystin_dom"/>
</dbReference>
<dbReference type="STRING" id="244447.ENSCSEP00000030667"/>
<dbReference type="PRINTS" id="PR01433">
    <property type="entry name" value="POLYCYSTIN2"/>
</dbReference>
<feature type="transmembrane region" description="Helical" evidence="14">
    <location>
        <begin position="1312"/>
        <end position="1334"/>
    </location>
</feature>
<evidence type="ECO:0000259" key="16">
    <source>
        <dbReference type="PROSITE" id="PS50095"/>
    </source>
</evidence>
<evidence type="ECO:0000256" key="12">
    <source>
        <dbReference type="PROSITE-ProRule" id="PRU00152"/>
    </source>
</evidence>
<dbReference type="PANTHER" id="PTHR10877">
    <property type="entry name" value="POLYCYSTIN FAMILY MEMBER"/>
    <property type="match status" value="1"/>
</dbReference>
<dbReference type="InterPro" id="IPR051223">
    <property type="entry name" value="Polycystin"/>
</dbReference>
<name>A0A3P8WVV8_CYNSE</name>
<sequence length="1926" mass="215438">TLTCPELQEGFDGSCYEFVGLRRSFLSAQGWCERGGGHLVFILNDETQQFLQKHLEPEKDWWLGLAPAAPNLTLEAAGTESLAWLDSSDVSYNNWVNPPDSEAACGHVLANSGFQWEATVNCSQELNFICQFSGRSIACHGQNATLQCGSGQVIEIVDSFYGRKTIHYCRSAITALPASAQEECSWIDVVESVTPAQCHGLQACQASMDLSSSVEPCPVLGSYLSVEYHCKHLHLLMSKLAAVFDNVTITVKWLLHPFQGNLTCTLNSGDGHTIDPYSLEMESTIMHKFSRPGVFLVSVECTTSDWHVTAQKAITIQEPVRDFGDIRCYSINGSNDGAKCHAQFGQPVHIEVMVQKTNISYTIHHGDQLLASSSISIGIQPHNITLDSTVVERLGSGCHNLTVAASNRLTSHAVSAALELCLLEPVKGLLASVLSEARVCPDSADLMIEVSLNQGSPVQLFFNFTGATDSLSETREMLNGSSEVLTILAFPIFEKEVQHLRCSNANEMKSVFLPLGDENNNYTLSVIVSAKNGMDQTSTTTVTTQQLEDQGLLSGEALGQIFTSVSYMLNISPESMQTQDINAQKRSSSRFSFPKLPHNVVSPEEPVDMMSFEKNPYSWKEENITGIVGSLSLSRMDGTVIPVENLPEEIEILLPRLDTGPENITTVDLANFSTVILDIPSPDVTLVLKVEPSENISFVLLLGYNDYPNDENFVAKTQIPLENSKEEKYTWVLSPQNRTGDVGVHYLVIKPIVEPGIKSVNATVAVTTIAAQCKYWNETQSGWSEDGCRVGPLTTSLVTQCLCNHLTFFGSSFFVMPNLVDVSRTAELFATFTNNPVVVCFVGAIFFVYLLVIVWARRKDIQDSTKVKITVLEDNDPLAEYCYMLSVSTGHRHGANTSSQVTITLLGTEGESDPHHLTDPEKPVFERGGVDMFLMTTHFSLGDLQSIRLWHDNSGGRPAYVNKVIVQDLETGQKWHFLCNSWLAVDVGECSLDKVFPVATEIDLKKFNLFFMKTAKDFSDGHIWFSVVSRPPCSTFTRVQRVSCCFSLLLCTMLTSIMFWGIPTDPSEQTMDLHIEFTWQQVMIGIQSSIIMFPINLFIVSIFRNTRPREKSSKGETSKQCKTGRVSPSQTSSPQKELKDITADTVIKDIKKIAQSLSKAMKSPLPHQELHPGQQTDINALLSLVEDIIRQQNQISGDFYSEASKRDHSNSMCGSPEKTSDEVQKKNNNSRYLYRQLRHVEKELGLLGPSRFPDSDSYNQAMQQVQGMKGLLDFHLPSSSLNSELLDHSPSPEESVSSGNSGKKCCLAGLPWWFVFIGWTLVIATSSVSGYFTMMYGLTYGKERSISWLISMVVSFFESLFITQPLKVLGFAAFFALVLKKVDEEEFGEPQIDETFRNSDPDAVRAARRDSTCSFYQPPPPTDIERIRNNMIKERKVFALMGEIIYMGFMWMLLLVAYGQRDPNAYFLSHHIRQSFSKGISDSMSIHDVFHWANTTLLSSLFGQRPFITDGNSKLVGNARLRQVRVMKNSCSVSHSMQQSIHECHAPYSWELEDMGTYGPGWSSSVGGNTSLNLLENAWMYQSQGKLRSYPVWGSVVLYRGGGYVVDLGPDLPNSSSLQYLYDNAWFDAYTQAIFVEFTVYNANVNLFCIVTLMLETTAIAFQFRSEHQSVRLYQSTGGLHIFVMASEAIYFLFIIYYMFVQGKLIKQQRWAYLRSKWNLLELGIIILSWSALSVFIKRTLLGNRDMSYYQNNRDYASFHQTAQADAVLGYLIAFLVLLATVKLWHLLRLNPKLHMITSTLQRAWSDISGFLVVMTIMFLAYSIASNLLYGWKLYSYRTLLDAAQTMVSLQLGIFNYEEVLNYNPVLGAFLIGSCIVFMTFVVLNLFISVILVAFSEEQNHHKPSEEEEIVDLMLMKLCSLFGLKF</sequence>
<protein>
    <submittedName>
        <fullName evidence="19">Polycystic kidney disease 1 like 2a</fullName>
    </submittedName>
</protein>
<evidence type="ECO:0000259" key="17">
    <source>
        <dbReference type="PROSITE" id="PS50221"/>
    </source>
</evidence>
<dbReference type="Proteomes" id="UP000265120">
    <property type="component" value="Unassembled WGS sequence"/>
</dbReference>
<feature type="compositionally biased region" description="Basic and acidic residues" evidence="13">
    <location>
        <begin position="1109"/>
        <end position="1119"/>
    </location>
</feature>
<dbReference type="PROSITE" id="PS50228">
    <property type="entry name" value="SUEL_LECTIN"/>
    <property type="match status" value="1"/>
</dbReference>
<dbReference type="SMART" id="SM00303">
    <property type="entry name" value="GPS"/>
    <property type="match status" value="1"/>
</dbReference>
<dbReference type="Gene3D" id="2.60.220.50">
    <property type="match status" value="1"/>
</dbReference>
<feature type="region of interest" description="Disordered" evidence="13">
    <location>
        <begin position="1202"/>
        <end position="1224"/>
    </location>
</feature>
<feature type="transmembrane region" description="Helical" evidence="14">
    <location>
        <begin position="1768"/>
        <end position="1788"/>
    </location>
</feature>
<evidence type="ECO:0000259" key="15">
    <source>
        <dbReference type="PROSITE" id="PS50041"/>
    </source>
</evidence>
<reference evidence="19" key="1">
    <citation type="submission" date="2025-08" db="UniProtKB">
        <authorList>
            <consortium name="Ensembl"/>
        </authorList>
    </citation>
    <scope>IDENTIFICATION</scope>
</reference>
<dbReference type="Gene3D" id="3.10.100.10">
    <property type="entry name" value="Mannose-Binding Protein A, subunit A"/>
    <property type="match status" value="1"/>
</dbReference>
<evidence type="ECO:0000256" key="13">
    <source>
        <dbReference type="SAM" id="MobiDB-lite"/>
    </source>
</evidence>
<dbReference type="PROSITE" id="PS50221">
    <property type="entry name" value="GAIN_B"/>
    <property type="match status" value="1"/>
</dbReference>
<feature type="transmembrane region" description="Helical" evidence="14">
    <location>
        <begin position="1437"/>
        <end position="1459"/>
    </location>
</feature>
<evidence type="ECO:0000256" key="8">
    <source>
        <dbReference type="ARBA" id="ARBA00023136"/>
    </source>
</evidence>
<comment type="subcellular location">
    <subcellularLocation>
        <location evidence="1">Membrane</location>
        <topology evidence="1">Multi-pass membrane protein</topology>
    </subcellularLocation>
</comment>
<feature type="domain" description="PLAT" evidence="16">
    <location>
        <begin position="881"/>
        <end position="997"/>
    </location>
</feature>
<feature type="transmembrane region" description="Helical" evidence="14">
    <location>
        <begin position="1720"/>
        <end position="1737"/>
    </location>
</feature>
<feature type="domain" description="C-type lectin" evidence="15">
    <location>
        <begin position="11"/>
        <end position="131"/>
    </location>
</feature>
<dbReference type="Pfam" id="PF01825">
    <property type="entry name" value="GPS"/>
    <property type="match status" value="1"/>
</dbReference>
<feature type="transmembrane region" description="Helical" evidence="14">
    <location>
        <begin position="836"/>
        <end position="856"/>
    </location>
</feature>
<dbReference type="GO" id="GO:0005262">
    <property type="term" value="F:calcium channel activity"/>
    <property type="evidence" value="ECO:0007669"/>
    <property type="project" value="TreeGrafter"/>
</dbReference>
<dbReference type="CDD" id="cd00037">
    <property type="entry name" value="CLECT"/>
    <property type="match status" value="1"/>
</dbReference>
<keyword evidence="7 14" id="KW-1133">Transmembrane helix</keyword>
<feature type="compositionally biased region" description="Polar residues" evidence="13">
    <location>
        <begin position="1120"/>
        <end position="1135"/>
    </location>
</feature>
<evidence type="ECO:0000256" key="10">
    <source>
        <dbReference type="ARBA" id="ARBA00023180"/>
    </source>
</evidence>
<dbReference type="InterPro" id="IPR036392">
    <property type="entry name" value="PLAT/LH2_dom_sf"/>
</dbReference>
<feature type="disulfide bond" evidence="11">
    <location>
        <begin position="1531"/>
        <end position="1544"/>
    </location>
</feature>
<evidence type="ECO:0000313" key="19">
    <source>
        <dbReference type="Ensembl" id="ENSCSEP00000030667.1"/>
    </source>
</evidence>
<dbReference type="Gene3D" id="2.60.60.20">
    <property type="entry name" value="PLAT/LH2 domain"/>
    <property type="match status" value="1"/>
</dbReference>
<evidence type="ECO:0000256" key="6">
    <source>
        <dbReference type="ARBA" id="ARBA00022737"/>
    </source>
</evidence>
<feature type="transmembrane region" description="Helical" evidence="14">
    <location>
        <begin position="1082"/>
        <end position="1103"/>
    </location>
</feature>
<feature type="domain" description="GAIN-B" evidence="17">
    <location>
        <begin position="655"/>
        <end position="823"/>
    </location>
</feature>
<proteinExistence type="inferred from homology"/>
<evidence type="ECO:0000256" key="11">
    <source>
        <dbReference type="PIRSR" id="PIRSR603915-2"/>
    </source>
</evidence>
<dbReference type="GO" id="GO:0005509">
    <property type="term" value="F:calcium ion binding"/>
    <property type="evidence" value="ECO:0007669"/>
    <property type="project" value="InterPro"/>
</dbReference>
<dbReference type="PANTHER" id="PTHR10877:SF134">
    <property type="entry name" value="POLYCYSTIN-1-LIKE PROTEIN 2"/>
    <property type="match status" value="1"/>
</dbReference>
<evidence type="ECO:0000256" key="7">
    <source>
        <dbReference type="ARBA" id="ARBA00022989"/>
    </source>
</evidence>
<evidence type="ECO:0000256" key="5">
    <source>
        <dbReference type="ARBA" id="ARBA00022734"/>
    </source>
</evidence>
<keyword evidence="9" id="KW-1015">Disulfide bond</keyword>
<evidence type="ECO:0000256" key="3">
    <source>
        <dbReference type="ARBA" id="ARBA00022692"/>
    </source>
</evidence>
<feature type="domain" description="SUEL-type lectin" evidence="18">
    <location>
        <begin position="138"/>
        <end position="231"/>
    </location>
</feature>
<evidence type="ECO:0000313" key="20">
    <source>
        <dbReference type="Proteomes" id="UP000265120"/>
    </source>
</evidence>
<dbReference type="InterPro" id="IPR013122">
    <property type="entry name" value="PKD1_2_channel"/>
</dbReference>
<feature type="transmembrane region" description="Helical" evidence="14">
    <location>
        <begin position="1346"/>
        <end position="1379"/>
    </location>
</feature>
<dbReference type="GO" id="GO:0050982">
    <property type="term" value="P:detection of mechanical stimulus"/>
    <property type="evidence" value="ECO:0007669"/>
    <property type="project" value="TreeGrafter"/>
</dbReference>
<keyword evidence="4" id="KW-0732">Signal</keyword>
<feature type="transmembrane region" description="Helical" evidence="14">
    <location>
        <begin position="1044"/>
        <end position="1062"/>
    </location>
</feature>
<keyword evidence="20" id="KW-1185">Reference proteome</keyword>
<dbReference type="PROSITE" id="PS50041">
    <property type="entry name" value="C_TYPE_LECTIN_2"/>
    <property type="match status" value="1"/>
</dbReference>
<dbReference type="Ensembl" id="ENSCSET00000031073.1">
    <property type="protein sequence ID" value="ENSCSEP00000030667.1"/>
    <property type="gene ID" value="ENSCSEG00000019588.1"/>
</dbReference>
<dbReference type="Gene3D" id="2.60.120.740">
    <property type="match status" value="1"/>
</dbReference>
<accession>A0A3P8WVV8</accession>
<feature type="transmembrane region" description="Helical" evidence="14">
    <location>
        <begin position="1808"/>
        <end position="1832"/>
    </location>
</feature>
<dbReference type="GO" id="GO:0030246">
    <property type="term" value="F:carbohydrate binding"/>
    <property type="evidence" value="ECO:0007669"/>
    <property type="project" value="UniProtKB-KW"/>
</dbReference>
<evidence type="ECO:0000256" key="1">
    <source>
        <dbReference type="ARBA" id="ARBA00004141"/>
    </source>
</evidence>
<comment type="caution">
    <text evidence="12">Lacks conserved residue(s) required for the propagation of feature annotation.</text>
</comment>
<dbReference type="InterPro" id="IPR016187">
    <property type="entry name" value="CTDL_fold"/>
</dbReference>
<evidence type="ECO:0000256" key="4">
    <source>
        <dbReference type="ARBA" id="ARBA00022729"/>
    </source>
</evidence>
<reference evidence="19" key="2">
    <citation type="submission" date="2025-09" db="UniProtKB">
        <authorList>
            <consortium name="Ensembl"/>
        </authorList>
    </citation>
    <scope>IDENTIFICATION</scope>
</reference>
<evidence type="ECO:0000256" key="2">
    <source>
        <dbReference type="ARBA" id="ARBA00007200"/>
    </source>
</evidence>
<dbReference type="Pfam" id="PF08016">
    <property type="entry name" value="PKD_channel"/>
    <property type="match status" value="1"/>
</dbReference>
<dbReference type="SUPFAM" id="SSF49723">
    <property type="entry name" value="Lipase/lipooxygenase domain (PLAT/LH2 domain)"/>
    <property type="match status" value="1"/>
</dbReference>
<dbReference type="Pfam" id="PF01477">
    <property type="entry name" value="PLAT"/>
    <property type="match status" value="1"/>
</dbReference>
<keyword evidence="5" id="KW-0430">Lectin</keyword>
<dbReference type="InterPro" id="IPR057244">
    <property type="entry name" value="GAIN_B"/>
</dbReference>
<dbReference type="InParanoid" id="A0A3P8WVV8"/>